<sequence>MITQSQLMTLARQADEDVFSWASFVAQTEFLWQDTTLVPDACAWQALWFELEIVNALALAEWDEHGRPVDWADCWREGYKQQAQGLLAALLKLIS</sequence>
<comment type="caution">
    <text evidence="1">The sequence shown here is derived from an EMBL/GenBank/DDBJ whole genome shotgun (WGS) entry which is preliminary data.</text>
</comment>
<dbReference type="Proteomes" id="UP000599879">
    <property type="component" value="Unassembled WGS sequence"/>
</dbReference>
<accession>A0A923FZ30</accession>
<name>A0A923FZ30_9PSED</name>
<dbReference type="AlphaFoldDB" id="A0A923FZ30"/>
<evidence type="ECO:0000313" key="1">
    <source>
        <dbReference type="EMBL" id="MBC3441521.1"/>
    </source>
</evidence>
<dbReference type="EMBL" id="JABWRE020000001">
    <property type="protein sequence ID" value="MBV4536688.1"/>
    <property type="molecule type" value="Genomic_DNA"/>
</dbReference>
<reference evidence="2" key="3">
    <citation type="submission" date="2021-06" db="EMBL/GenBank/DDBJ databases">
        <title>Updating the genus Pseudomonas: Description of 43 new species and partition of the Pseudomonas putida group.</title>
        <authorList>
            <person name="Girard L."/>
            <person name="Lood C."/>
            <person name="Vandamme P."/>
            <person name="Rokni-Zadeh H."/>
            <person name="Van Noort V."/>
            <person name="Hofte M."/>
            <person name="Lavigne R."/>
            <person name="De Mot R."/>
        </authorList>
    </citation>
    <scope>NUCLEOTIDE SEQUENCE</scope>
    <source>
        <strain evidence="2">SWRI10</strain>
    </source>
</reference>
<reference evidence="1" key="2">
    <citation type="submission" date="2020-07" db="EMBL/GenBank/DDBJ databases">
        <authorList>
            <person name="Lood C."/>
            <person name="Girard L."/>
        </authorList>
    </citation>
    <scope>NUCLEOTIDE SEQUENCE</scope>
    <source>
        <strain evidence="1">SWRI10</strain>
    </source>
</reference>
<dbReference type="EMBL" id="JABWRE010000008">
    <property type="protein sequence ID" value="MBC3441521.1"/>
    <property type="molecule type" value="Genomic_DNA"/>
</dbReference>
<proteinExistence type="predicted"/>
<evidence type="ECO:0000313" key="2">
    <source>
        <dbReference type="EMBL" id="MBV4536688.1"/>
    </source>
</evidence>
<reference evidence="1" key="1">
    <citation type="journal article" date="2020" name="Microorganisms">
        <title>Reliable Identification of Environmental Pseudomonas Isolates Using the rpoD Gene.</title>
        <authorList>
            <consortium name="The Broad Institute Genome Sequencing Platform"/>
            <person name="Girard L."/>
            <person name="Lood C."/>
            <person name="Rokni-Zadeh H."/>
            <person name="van Noort V."/>
            <person name="Lavigne R."/>
            <person name="De Mot R."/>
        </authorList>
    </citation>
    <scope>NUCLEOTIDE SEQUENCE</scope>
    <source>
        <strain evidence="1">SWRI10</strain>
    </source>
</reference>
<protein>
    <submittedName>
        <fullName evidence="1">Uncharacterized protein</fullName>
    </submittedName>
</protein>
<dbReference type="RefSeq" id="WP_186555091.1">
    <property type="nucleotide sequence ID" value="NZ_JABWRE020000001.1"/>
</dbReference>
<organism evidence="1">
    <name type="scientific">Pseudomonas urmiensis</name>
    <dbReference type="NCBI Taxonomy" id="2745493"/>
    <lineage>
        <taxon>Bacteria</taxon>
        <taxon>Pseudomonadati</taxon>
        <taxon>Pseudomonadota</taxon>
        <taxon>Gammaproteobacteria</taxon>
        <taxon>Pseudomonadales</taxon>
        <taxon>Pseudomonadaceae</taxon>
        <taxon>Pseudomonas</taxon>
    </lineage>
</organism>
<gene>
    <name evidence="2" type="ORF">HU737_011905</name>
    <name evidence="1" type="ORF">HU737_12580</name>
</gene>